<keyword evidence="3" id="KW-1185">Reference proteome</keyword>
<sequence>MDSSSLPILWIHVMLIGLCDEIMRPYILELDSAFESFYGFTFPPPSLSVSILDVFFACFGLLHIGLLVSIGNLM</sequence>
<dbReference type="EMBL" id="JAYMYS010000008">
    <property type="protein sequence ID" value="KAK7383044.1"/>
    <property type="molecule type" value="Genomic_DNA"/>
</dbReference>
<feature type="transmembrane region" description="Helical" evidence="1">
    <location>
        <begin position="47"/>
        <end position="70"/>
    </location>
</feature>
<organism evidence="2 3">
    <name type="scientific">Psophocarpus tetragonolobus</name>
    <name type="common">Winged bean</name>
    <name type="synonym">Dolichos tetragonolobus</name>
    <dbReference type="NCBI Taxonomy" id="3891"/>
    <lineage>
        <taxon>Eukaryota</taxon>
        <taxon>Viridiplantae</taxon>
        <taxon>Streptophyta</taxon>
        <taxon>Embryophyta</taxon>
        <taxon>Tracheophyta</taxon>
        <taxon>Spermatophyta</taxon>
        <taxon>Magnoliopsida</taxon>
        <taxon>eudicotyledons</taxon>
        <taxon>Gunneridae</taxon>
        <taxon>Pentapetalae</taxon>
        <taxon>rosids</taxon>
        <taxon>fabids</taxon>
        <taxon>Fabales</taxon>
        <taxon>Fabaceae</taxon>
        <taxon>Papilionoideae</taxon>
        <taxon>50 kb inversion clade</taxon>
        <taxon>NPAAA clade</taxon>
        <taxon>indigoferoid/millettioid clade</taxon>
        <taxon>Phaseoleae</taxon>
        <taxon>Psophocarpus</taxon>
    </lineage>
</organism>
<reference evidence="2 3" key="1">
    <citation type="submission" date="2024-01" db="EMBL/GenBank/DDBJ databases">
        <title>The genomes of 5 underutilized Papilionoideae crops provide insights into root nodulation and disease resistanc.</title>
        <authorList>
            <person name="Jiang F."/>
        </authorList>
    </citation>
    <scope>NUCLEOTIDE SEQUENCE [LARGE SCALE GENOMIC DNA]</scope>
    <source>
        <strain evidence="2">DUOXIRENSHENG_FW03</strain>
        <tissue evidence="2">Leaves</tissue>
    </source>
</reference>
<comment type="caution">
    <text evidence="2">The sequence shown here is derived from an EMBL/GenBank/DDBJ whole genome shotgun (WGS) entry which is preliminary data.</text>
</comment>
<keyword evidence="1" id="KW-0472">Membrane</keyword>
<keyword evidence="1" id="KW-1133">Transmembrane helix</keyword>
<proteinExistence type="predicted"/>
<evidence type="ECO:0000256" key="1">
    <source>
        <dbReference type="SAM" id="Phobius"/>
    </source>
</evidence>
<keyword evidence="1" id="KW-0812">Transmembrane</keyword>
<protein>
    <submittedName>
        <fullName evidence="2">Uncharacterized protein</fullName>
    </submittedName>
</protein>
<accession>A0AAN9RTN5</accession>
<evidence type="ECO:0000313" key="2">
    <source>
        <dbReference type="EMBL" id="KAK7383044.1"/>
    </source>
</evidence>
<dbReference type="Proteomes" id="UP001386955">
    <property type="component" value="Unassembled WGS sequence"/>
</dbReference>
<evidence type="ECO:0000313" key="3">
    <source>
        <dbReference type="Proteomes" id="UP001386955"/>
    </source>
</evidence>
<dbReference type="AlphaFoldDB" id="A0AAN9RTN5"/>
<gene>
    <name evidence="2" type="ORF">VNO78_28709</name>
</gene>
<name>A0AAN9RTN5_PSOTE</name>